<dbReference type="PANTHER" id="PTHR13355">
    <property type="entry name" value="GLUCOSAMINE 6-PHOSPHATE N-ACETYLTRANSFERASE"/>
    <property type="match status" value="1"/>
</dbReference>
<dbReference type="CDD" id="cd04301">
    <property type="entry name" value="NAT_SF"/>
    <property type="match status" value="1"/>
</dbReference>
<protein>
    <submittedName>
        <fullName evidence="2">GNAT family N-acetyltransferase</fullName>
        <ecNumber evidence="2">2.3.1.-</ecNumber>
    </submittedName>
</protein>
<evidence type="ECO:0000313" key="3">
    <source>
        <dbReference type="Proteomes" id="UP001229251"/>
    </source>
</evidence>
<evidence type="ECO:0000259" key="1">
    <source>
        <dbReference type="PROSITE" id="PS51186"/>
    </source>
</evidence>
<dbReference type="EC" id="2.3.1.-" evidence="2"/>
<proteinExistence type="predicted"/>
<dbReference type="PANTHER" id="PTHR13355:SF22">
    <property type="entry name" value="SLL0786 PROTEIN"/>
    <property type="match status" value="1"/>
</dbReference>
<feature type="domain" description="N-acetyltransferase" evidence="1">
    <location>
        <begin position="1"/>
        <end position="143"/>
    </location>
</feature>
<gene>
    <name evidence="2" type="ORF">QP433_08770</name>
</gene>
<dbReference type="InterPro" id="IPR039143">
    <property type="entry name" value="GNPNAT1-like"/>
</dbReference>
<organism evidence="2 3">
    <name type="scientific">Facklamia hominis</name>
    <dbReference type="NCBI Taxonomy" id="178214"/>
    <lineage>
        <taxon>Bacteria</taxon>
        <taxon>Bacillati</taxon>
        <taxon>Bacillota</taxon>
        <taxon>Bacilli</taxon>
        <taxon>Lactobacillales</taxon>
        <taxon>Aerococcaceae</taxon>
        <taxon>Facklamia</taxon>
    </lineage>
</organism>
<dbReference type="Gene3D" id="3.40.630.30">
    <property type="match status" value="1"/>
</dbReference>
<accession>A0AAJ1V419</accession>
<sequence>MEIFRVKDELWMKAAVYAIRTEADVFGLGSSLQGDFKEDTDSSRYVLITEGIYPVSTCRINVLNSDTAKIERVATHPKFQGKNYGREVILAAEKWLKEEGINKIYINSRVAVVGFYEKLGYQSDPSSVTGEGTFQCVMTYKEI</sequence>
<dbReference type="EMBL" id="JASOOE010000023">
    <property type="protein sequence ID" value="MDK7188061.1"/>
    <property type="molecule type" value="Genomic_DNA"/>
</dbReference>
<dbReference type="AlphaFoldDB" id="A0AAJ1V419"/>
<name>A0AAJ1V419_9LACT</name>
<dbReference type="Proteomes" id="UP001229251">
    <property type="component" value="Unassembled WGS sequence"/>
</dbReference>
<keyword evidence="2" id="KW-0808">Transferase</keyword>
<dbReference type="PROSITE" id="PS51186">
    <property type="entry name" value="GNAT"/>
    <property type="match status" value="1"/>
</dbReference>
<dbReference type="InterPro" id="IPR000182">
    <property type="entry name" value="GNAT_dom"/>
</dbReference>
<dbReference type="Pfam" id="PF00583">
    <property type="entry name" value="Acetyltransf_1"/>
    <property type="match status" value="1"/>
</dbReference>
<dbReference type="GO" id="GO:0008080">
    <property type="term" value="F:N-acetyltransferase activity"/>
    <property type="evidence" value="ECO:0007669"/>
    <property type="project" value="TreeGrafter"/>
</dbReference>
<dbReference type="InterPro" id="IPR016181">
    <property type="entry name" value="Acyl_CoA_acyltransferase"/>
</dbReference>
<dbReference type="SUPFAM" id="SSF55729">
    <property type="entry name" value="Acyl-CoA N-acyltransferases (Nat)"/>
    <property type="match status" value="1"/>
</dbReference>
<evidence type="ECO:0000313" key="2">
    <source>
        <dbReference type="EMBL" id="MDK7188061.1"/>
    </source>
</evidence>
<keyword evidence="2" id="KW-0012">Acyltransferase</keyword>
<comment type="caution">
    <text evidence="2">The sequence shown here is derived from an EMBL/GenBank/DDBJ whole genome shotgun (WGS) entry which is preliminary data.</text>
</comment>
<dbReference type="RefSeq" id="WP_285066487.1">
    <property type="nucleotide sequence ID" value="NZ_JASOOE010000023.1"/>
</dbReference>
<reference evidence="2" key="1">
    <citation type="submission" date="2023-05" db="EMBL/GenBank/DDBJ databases">
        <title>Cataloging the Phylogenetic Diversity of Human Bladder Bacteria.</title>
        <authorList>
            <person name="Du J."/>
        </authorList>
    </citation>
    <scope>NUCLEOTIDE SEQUENCE</scope>
    <source>
        <strain evidence="2">UMB1231</strain>
    </source>
</reference>